<feature type="region of interest" description="Disordered" evidence="1">
    <location>
        <begin position="24"/>
        <end position="87"/>
    </location>
</feature>
<gene>
    <name evidence="2" type="ORF">SAMN06265795_10282</name>
</gene>
<keyword evidence="3" id="KW-1185">Reference proteome</keyword>
<dbReference type="Proteomes" id="UP000198284">
    <property type="component" value="Unassembled WGS sequence"/>
</dbReference>
<reference evidence="2 3" key="1">
    <citation type="submission" date="2017-06" db="EMBL/GenBank/DDBJ databases">
        <authorList>
            <person name="Kim H.J."/>
            <person name="Triplett B.A."/>
        </authorList>
    </citation>
    <scope>NUCLEOTIDE SEQUENCE [LARGE SCALE GENOMIC DNA]</scope>
    <source>
        <strain evidence="2 3">U15</strain>
    </source>
</reference>
<evidence type="ECO:0000256" key="1">
    <source>
        <dbReference type="SAM" id="MobiDB-lite"/>
    </source>
</evidence>
<organism evidence="2 3">
    <name type="scientific">Noviherbaspirillum humi</name>
    <dbReference type="NCBI Taxonomy" id="1688639"/>
    <lineage>
        <taxon>Bacteria</taxon>
        <taxon>Pseudomonadati</taxon>
        <taxon>Pseudomonadota</taxon>
        <taxon>Betaproteobacteria</taxon>
        <taxon>Burkholderiales</taxon>
        <taxon>Oxalobacteraceae</taxon>
        <taxon>Noviherbaspirillum</taxon>
    </lineage>
</organism>
<evidence type="ECO:0000313" key="2">
    <source>
        <dbReference type="EMBL" id="SNS29285.1"/>
    </source>
</evidence>
<sequence length="87" mass="8946">MSLRDALTAGAMLAAVALCACQKTDTASGPGPAEKAGQQIDKAASRAGDELNKLADKAGEGMKNAGEKMQQKAREAEADNARKDAQK</sequence>
<feature type="compositionally biased region" description="Basic and acidic residues" evidence="1">
    <location>
        <begin position="43"/>
        <end position="87"/>
    </location>
</feature>
<proteinExistence type="predicted"/>
<accession>A0A239DAA4</accession>
<evidence type="ECO:0000313" key="3">
    <source>
        <dbReference type="Proteomes" id="UP000198284"/>
    </source>
</evidence>
<dbReference type="EMBL" id="FZOT01000002">
    <property type="protein sequence ID" value="SNS29285.1"/>
    <property type="molecule type" value="Genomic_DNA"/>
</dbReference>
<protein>
    <submittedName>
        <fullName evidence="2">Uncharacterized protein</fullName>
    </submittedName>
</protein>
<dbReference type="PROSITE" id="PS51257">
    <property type="entry name" value="PROKAR_LIPOPROTEIN"/>
    <property type="match status" value="1"/>
</dbReference>
<dbReference type="AlphaFoldDB" id="A0A239DAA4"/>
<name>A0A239DAA4_9BURK</name>